<comment type="subcellular location">
    <subcellularLocation>
        <location evidence="2">Membrane</location>
    </subcellularLocation>
</comment>
<comment type="catalytic activity">
    <reaction evidence="1">
        <text>ATP = 3',5'-cyclic AMP + diphosphate</text>
        <dbReference type="Rhea" id="RHEA:15389"/>
        <dbReference type="ChEBI" id="CHEBI:30616"/>
        <dbReference type="ChEBI" id="CHEBI:33019"/>
        <dbReference type="ChEBI" id="CHEBI:58165"/>
        <dbReference type="EC" id="4.6.1.1"/>
    </reaction>
</comment>
<dbReference type="InterPro" id="IPR019734">
    <property type="entry name" value="TPR_rpt"/>
</dbReference>
<evidence type="ECO:0000256" key="5">
    <source>
        <dbReference type="ARBA" id="ARBA00022692"/>
    </source>
</evidence>
<evidence type="ECO:0000256" key="1">
    <source>
        <dbReference type="ARBA" id="ARBA00001593"/>
    </source>
</evidence>
<evidence type="ECO:0000256" key="16">
    <source>
        <dbReference type="ARBA" id="ARBA00064436"/>
    </source>
</evidence>
<dbReference type="EC" id="4.6.1.1" evidence="3"/>
<dbReference type="GO" id="GO:0046872">
    <property type="term" value="F:metal ion binding"/>
    <property type="evidence" value="ECO:0007669"/>
    <property type="project" value="UniProtKB-KW"/>
</dbReference>
<dbReference type="GO" id="GO:0035556">
    <property type="term" value="P:intracellular signal transduction"/>
    <property type="evidence" value="ECO:0007669"/>
    <property type="project" value="InterPro"/>
</dbReference>
<gene>
    <name evidence="20" type="ORF">BC962_1324</name>
</gene>
<accession>A0A495PUD0</accession>
<comment type="similarity">
    <text evidence="17">Belongs to the adenylyl cyclase class-4/guanylyl cyclase family.</text>
</comment>
<keyword evidence="5 18" id="KW-0812">Transmembrane</keyword>
<evidence type="ECO:0000256" key="9">
    <source>
        <dbReference type="ARBA" id="ARBA00022842"/>
    </source>
</evidence>
<keyword evidence="13 17" id="KW-0456">Lyase</keyword>
<reference evidence="20 21" key="1">
    <citation type="submission" date="2018-10" db="EMBL/GenBank/DDBJ databases">
        <title>Genomic Encyclopedia of Archaeal and Bacterial Type Strains, Phase II (KMG-II): from individual species to whole genera.</title>
        <authorList>
            <person name="Goeker M."/>
        </authorList>
    </citation>
    <scope>NUCLEOTIDE SEQUENCE [LARGE SCALE GENOMIC DNA]</scope>
    <source>
        <strain evidence="20 21">DSM 19839</strain>
    </source>
</reference>
<evidence type="ECO:0000256" key="15">
    <source>
        <dbReference type="ARBA" id="ARBA00032637"/>
    </source>
</evidence>
<dbReference type="InterPro" id="IPR029787">
    <property type="entry name" value="Nucleotide_cyclase"/>
</dbReference>
<evidence type="ECO:0000256" key="6">
    <source>
        <dbReference type="ARBA" id="ARBA00022723"/>
    </source>
</evidence>
<keyword evidence="8" id="KW-0067">ATP-binding</keyword>
<dbReference type="RefSeq" id="WP_121345108.1">
    <property type="nucleotide sequence ID" value="NZ_RBLG01000002.1"/>
</dbReference>
<evidence type="ECO:0000256" key="10">
    <source>
        <dbReference type="ARBA" id="ARBA00022989"/>
    </source>
</evidence>
<dbReference type="InterPro" id="IPR050401">
    <property type="entry name" value="Cyclic_nucleotide_synthase"/>
</dbReference>
<evidence type="ECO:0000256" key="14">
    <source>
        <dbReference type="ARBA" id="ARBA00032597"/>
    </source>
</evidence>
<feature type="transmembrane region" description="Helical" evidence="18">
    <location>
        <begin position="355"/>
        <end position="372"/>
    </location>
</feature>
<organism evidence="20 21">
    <name type="scientific">Gillisia mitskevichiae</name>
    <dbReference type="NCBI Taxonomy" id="270921"/>
    <lineage>
        <taxon>Bacteria</taxon>
        <taxon>Pseudomonadati</taxon>
        <taxon>Bacteroidota</taxon>
        <taxon>Flavobacteriia</taxon>
        <taxon>Flavobacteriales</taxon>
        <taxon>Flavobacteriaceae</taxon>
        <taxon>Gillisia</taxon>
    </lineage>
</organism>
<dbReference type="GO" id="GO:0004016">
    <property type="term" value="F:adenylate cyclase activity"/>
    <property type="evidence" value="ECO:0007669"/>
    <property type="project" value="UniProtKB-EC"/>
</dbReference>
<evidence type="ECO:0000256" key="18">
    <source>
        <dbReference type="SAM" id="Phobius"/>
    </source>
</evidence>
<dbReference type="FunFam" id="3.30.70.1230:FF:000033">
    <property type="entry name" value="Adenylate cyclase"/>
    <property type="match status" value="1"/>
</dbReference>
<comment type="subunit">
    <text evidence="16">Homodimer. Can also exist as monomer.</text>
</comment>
<dbReference type="SUPFAM" id="SSF48452">
    <property type="entry name" value="TPR-like"/>
    <property type="match status" value="1"/>
</dbReference>
<dbReference type="GO" id="GO:0006171">
    <property type="term" value="P:cAMP biosynthetic process"/>
    <property type="evidence" value="ECO:0007669"/>
    <property type="project" value="UniProtKB-KW"/>
</dbReference>
<evidence type="ECO:0000256" key="17">
    <source>
        <dbReference type="RuleBase" id="RU000405"/>
    </source>
</evidence>
<dbReference type="EMBL" id="RBLG01000002">
    <property type="protein sequence ID" value="RKS53078.1"/>
    <property type="molecule type" value="Genomic_DNA"/>
</dbReference>
<dbReference type="InterPro" id="IPR001054">
    <property type="entry name" value="A/G_cyclase"/>
</dbReference>
<dbReference type="PANTHER" id="PTHR11920:SF335">
    <property type="entry name" value="GUANYLATE CYCLASE"/>
    <property type="match status" value="1"/>
</dbReference>
<dbReference type="Pfam" id="PF13424">
    <property type="entry name" value="TPR_12"/>
    <property type="match status" value="2"/>
</dbReference>
<sequence length="598" mass="67786">MHLKIKAYCLLIGFFCTGFQFTWSQDQKLADSLKIIYEKGETSGIERLELLRNLSFNEVNDIDASIKYAEELIALSKAQSNFMYLYRGYSQKGSAHRLAGDLDFALENFFKSIDAAIKADHKIGEGIGNLTVADTYSEMGNSNNASIYYEKAISILRETDNDLGLATALLNAGDEAFNTKEYELALQYFEESGALFKEKDYLIGTAYNLGNMGMVYAEQGKEALAKSNITEAIAILEELGDYYAISEYLTYMADIYLKQNKPIISLNYAERSLELAEKYRLKKQISESNLKLAELYEAAGNLPEAYSHYKDHITYRDSFVNLENVASMADIRTNFEVSQKQAEVNLLNQQKRNQLIILGFTGFLLLTLYWYYRSISKEKRRSEILLLNILPEETAQELKEKGKVQAKKFDSVTVLFTDFVGFTGYAESLPPEKLVQSVDFYFSKFDEIMDTYRLEKIKTIGDSYMSVGGLNNANSDHALRMVKAAFAILKFVNDSKLENHEDNTRFDIRIGVNTGPVVAGVVGTKKFSYDIWGDAVNIASRMESHSLPGRINISKSTYNLVKNDFECEARGEIEVKNRGQMEMFWVNASKTNFKNTPS</sequence>
<dbReference type="PROSITE" id="PS50125">
    <property type="entry name" value="GUANYLATE_CYCLASE_2"/>
    <property type="match status" value="1"/>
</dbReference>
<evidence type="ECO:0000256" key="7">
    <source>
        <dbReference type="ARBA" id="ARBA00022741"/>
    </source>
</evidence>
<dbReference type="GO" id="GO:0005524">
    <property type="term" value="F:ATP binding"/>
    <property type="evidence" value="ECO:0007669"/>
    <property type="project" value="UniProtKB-KW"/>
</dbReference>
<dbReference type="Pfam" id="PF00211">
    <property type="entry name" value="Guanylate_cyc"/>
    <property type="match status" value="1"/>
</dbReference>
<dbReference type="Gene3D" id="3.30.70.1230">
    <property type="entry name" value="Nucleotide cyclase"/>
    <property type="match status" value="1"/>
</dbReference>
<keyword evidence="10 18" id="KW-1133">Transmembrane helix</keyword>
<evidence type="ECO:0000259" key="19">
    <source>
        <dbReference type="PROSITE" id="PS50125"/>
    </source>
</evidence>
<dbReference type="PROSITE" id="PS00452">
    <property type="entry name" value="GUANYLATE_CYCLASE_1"/>
    <property type="match status" value="1"/>
</dbReference>
<proteinExistence type="inferred from homology"/>
<keyword evidence="11" id="KW-0115">cAMP biosynthesis</keyword>
<evidence type="ECO:0000256" key="13">
    <source>
        <dbReference type="ARBA" id="ARBA00023239"/>
    </source>
</evidence>
<dbReference type="SMART" id="SM00044">
    <property type="entry name" value="CYCc"/>
    <property type="match status" value="1"/>
</dbReference>
<dbReference type="InterPro" id="IPR011990">
    <property type="entry name" value="TPR-like_helical_dom_sf"/>
</dbReference>
<keyword evidence="12 18" id="KW-0472">Membrane</keyword>
<evidence type="ECO:0000256" key="11">
    <source>
        <dbReference type="ARBA" id="ARBA00022998"/>
    </source>
</evidence>
<dbReference type="GO" id="GO:0005886">
    <property type="term" value="C:plasma membrane"/>
    <property type="evidence" value="ECO:0007669"/>
    <property type="project" value="UniProtKB-ARBA"/>
</dbReference>
<keyword evidence="7" id="KW-0547">Nucleotide-binding</keyword>
<dbReference type="SMART" id="SM00028">
    <property type="entry name" value="TPR"/>
    <property type="match status" value="6"/>
</dbReference>
<dbReference type="SUPFAM" id="SSF55073">
    <property type="entry name" value="Nucleotide cyclase"/>
    <property type="match status" value="1"/>
</dbReference>
<dbReference type="InterPro" id="IPR018297">
    <property type="entry name" value="A/G_cyclase_CS"/>
</dbReference>
<evidence type="ECO:0000256" key="8">
    <source>
        <dbReference type="ARBA" id="ARBA00022840"/>
    </source>
</evidence>
<keyword evidence="9" id="KW-0460">Magnesium</keyword>
<comment type="caution">
    <text evidence="20">The sequence shown here is derived from an EMBL/GenBank/DDBJ whole genome shotgun (WGS) entry which is preliminary data.</text>
</comment>
<dbReference type="PANTHER" id="PTHR11920">
    <property type="entry name" value="GUANYLYL CYCLASE"/>
    <property type="match status" value="1"/>
</dbReference>
<dbReference type="Gene3D" id="1.25.40.10">
    <property type="entry name" value="Tetratricopeptide repeat domain"/>
    <property type="match status" value="1"/>
</dbReference>
<dbReference type="CDD" id="cd07302">
    <property type="entry name" value="CHD"/>
    <property type="match status" value="1"/>
</dbReference>
<evidence type="ECO:0000313" key="21">
    <source>
        <dbReference type="Proteomes" id="UP000276282"/>
    </source>
</evidence>
<protein>
    <recommendedName>
        <fullName evidence="4">Adenylate cyclase</fullName>
        <ecNumber evidence="3">4.6.1.1</ecNumber>
    </recommendedName>
    <alternativeName>
        <fullName evidence="14">ATP pyrophosphate-lyase</fullName>
    </alternativeName>
    <alternativeName>
        <fullName evidence="15">Adenylyl cyclase</fullName>
    </alternativeName>
</protein>
<evidence type="ECO:0000256" key="4">
    <source>
        <dbReference type="ARBA" id="ARBA00021420"/>
    </source>
</evidence>
<evidence type="ECO:0000256" key="2">
    <source>
        <dbReference type="ARBA" id="ARBA00004370"/>
    </source>
</evidence>
<dbReference type="Proteomes" id="UP000276282">
    <property type="component" value="Unassembled WGS sequence"/>
</dbReference>
<name>A0A495PUD0_9FLAO</name>
<keyword evidence="6" id="KW-0479">Metal-binding</keyword>
<evidence type="ECO:0000313" key="20">
    <source>
        <dbReference type="EMBL" id="RKS53078.1"/>
    </source>
</evidence>
<dbReference type="OrthoDB" id="9806704at2"/>
<feature type="domain" description="Guanylate cyclase" evidence="19">
    <location>
        <begin position="413"/>
        <end position="543"/>
    </location>
</feature>
<evidence type="ECO:0000256" key="3">
    <source>
        <dbReference type="ARBA" id="ARBA00012201"/>
    </source>
</evidence>
<evidence type="ECO:0000256" key="12">
    <source>
        <dbReference type="ARBA" id="ARBA00023136"/>
    </source>
</evidence>
<keyword evidence="21" id="KW-1185">Reference proteome</keyword>
<dbReference type="AlphaFoldDB" id="A0A495PUD0"/>